<sequence>MISVIFRMQQSLAWYAVTRIPPEYQQGAYPTQGYQQGAYPTQGYQQGTYPTQGYQQGAYPTQGYQQDAYSAQYWKNQIPRCLGNGVPNYYDAATMIHLYTGIPLINMINPNYRDQSVVDIDLNILNPKQIASLSFFEKILLAENGTRNIGDYFSSIENHRDNVITFQIAPDILSDIAAKNRIMYAASTDQKVKNMAVSNIKNVKEPFRGNKAVKVVAGGVGIGIFVPGTVAMGSLLAVSIGAASAAASAASTFLLIFGLPALLCLGLSIGSIALLKSGLGKSAQVKTNENNDITKLDKVNDNLNHNRLQNTTVDKVCTRLVQNKFNREVDSANRDKDLTVSSNAVSSDELSMQNAAYEQSKLNKK</sequence>
<dbReference type="Proteomes" id="UP001314181">
    <property type="component" value="Unassembled WGS sequence"/>
</dbReference>
<dbReference type="EMBL" id="CAWVOK010000024">
    <property type="protein sequence ID" value="CAK8163188.1"/>
    <property type="molecule type" value="Genomic_DNA"/>
</dbReference>
<evidence type="ECO:0000313" key="3">
    <source>
        <dbReference type="Proteomes" id="UP001314181"/>
    </source>
</evidence>
<feature type="transmembrane region" description="Helical" evidence="1">
    <location>
        <begin position="215"/>
        <end position="240"/>
    </location>
</feature>
<evidence type="ECO:0000313" key="2">
    <source>
        <dbReference type="EMBL" id="CAK8163188.1"/>
    </source>
</evidence>
<keyword evidence="3" id="KW-1185">Reference proteome</keyword>
<keyword evidence="1" id="KW-0472">Membrane</keyword>
<reference evidence="2 3" key="1">
    <citation type="submission" date="2024-01" db="EMBL/GenBank/DDBJ databases">
        <authorList>
            <person name="Kunselman E."/>
        </authorList>
    </citation>
    <scope>NUCLEOTIDE SEQUENCE [LARGE SCALE GENOMIC DNA]</scope>
    <source>
        <strain evidence="2">2 abalone samples</strain>
    </source>
</reference>
<keyword evidence="1" id="KW-0812">Transmembrane</keyword>
<gene>
    <name evidence="2" type="ORF">CAXC1_310030</name>
</gene>
<accession>A0ABM9N8G4</accession>
<name>A0ABM9N8G4_9RICK</name>
<organism evidence="2 3">
    <name type="scientific">Candidatus Xenohaliotis californiensis</name>
    <dbReference type="NCBI Taxonomy" id="84677"/>
    <lineage>
        <taxon>Bacteria</taxon>
        <taxon>Pseudomonadati</taxon>
        <taxon>Pseudomonadota</taxon>
        <taxon>Alphaproteobacteria</taxon>
        <taxon>Rickettsiales</taxon>
        <taxon>Anaplasmataceae</taxon>
        <taxon>Candidatus Xenohaliotis</taxon>
    </lineage>
</organism>
<feature type="transmembrane region" description="Helical" evidence="1">
    <location>
        <begin position="252"/>
        <end position="275"/>
    </location>
</feature>
<dbReference type="RefSeq" id="WP_338364178.1">
    <property type="nucleotide sequence ID" value="NZ_CAWVOK010000024.1"/>
</dbReference>
<evidence type="ECO:0000256" key="1">
    <source>
        <dbReference type="SAM" id="Phobius"/>
    </source>
</evidence>
<comment type="caution">
    <text evidence="2">The sequence shown here is derived from an EMBL/GenBank/DDBJ whole genome shotgun (WGS) entry which is preliminary data.</text>
</comment>
<protein>
    <submittedName>
        <fullName evidence="2">Uncharacterized protein</fullName>
    </submittedName>
</protein>
<keyword evidence="1" id="KW-1133">Transmembrane helix</keyword>
<proteinExistence type="predicted"/>